<dbReference type="AlphaFoldDB" id="A0AB38R5Z6"/>
<protein>
    <submittedName>
        <fullName evidence="2">Uncharacterized protein</fullName>
    </submittedName>
</protein>
<evidence type="ECO:0000256" key="1">
    <source>
        <dbReference type="SAM" id="Phobius"/>
    </source>
</evidence>
<reference evidence="2" key="1">
    <citation type="submission" date="2020-10" db="EMBL/GenBank/DDBJ databases">
        <authorList>
            <person name="Delgado J.A."/>
            <person name="Gonzalez J.M."/>
        </authorList>
    </citation>
    <scope>NUCLEOTIDE SEQUENCE</scope>
    <source>
        <strain evidence="2">23.6</strain>
        <plasmid evidence="2">unnamed2</plasmid>
    </source>
</reference>
<sequence>MGSNNIIPFKKRICYENLNHFHKKQLYEKMYIEKIKKEIEKLSFLLCFNVYFSISMSLLLFVYRDRMFSVLNKYGPLSAGIIYSLPLILITLVSSKILGYILMRVEIQKLSKCHSSKKIF</sequence>
<keyword evidence="2" id="KW-0614">Plasmid</keyword>
<evidence type="ECO:0000313" key="2">
    <source>
        <dbReference type="EMBL" id="UOE78417.1"/>
    </source>
</evidence>
<keyword evidence="1" id="KW-0472">Membrane</keyword>
<geneLocation type="plasmid" evidence="2 3">
    <name>unnamed2</name>
</geneLocation>
<gene>
    <name evidence="2" type="ORF">IMI45_20175</name>
</gene>
<dbReference type="Proteomes" id="UP001058458">
    <property type="component" value="Plasmid unnamed2"/>
</dbReference>
<accession>A0AB38R5Z6</accession>
<organism evidence="2 3">
    <name type="scientific">Parageobacillus thermoglucosidasius</name>
    <name type="common">Geobacillus thermoglucosidasius</name>
    <dbReference type="NCBI Taxonomy" id="1426"/>
    <lineage>
        <taxon>Bacteria</taxon>
        <taxon>Bacillati</taxon>
        <taxon>Bacillota</taxon>
        <taxon>Bacilli</taxon>
        <taxon>Bacillales</taxon>
        <taxon>Anoxybacillaceae</taxon>
        <taxon>Parageobacillus</taxon>
    </lineage>
</organism>
<keyword evidence="1" id="KW-1133">Transmembrane helix</keyword>
<dbReference type="EMBL" id="CP063416">
    <property type="protein sequence ID" value="UOE78417.1"/>
    <property type="molecule type" value="Genomic_DNA"/>
</dbReference>
<proteinExistence type="predicted"/>
<feature type="transmembrane region" description="Helical" evidence="1">
    <location>
        <begin position="81"/>
        <end position="102"/>
    </location>
</feature>
<evidence type="ECO:0000313" key="3">
    <source>
        <dbReference type="Proteomes" id="UP001058458"/>
    </source>
</evidence>
<keyword evidence="1" id="KW-0812">Transmembrane</keyword>
<name>A0AB38R5Z6_PARTM</name>
<feature type="transmembrane region" description="Helical" evidence="1">
    <location>
        <begin position="42"/>
        <end position="61"/>
    </location>
</feature>
<dbReference type="RefSeq" id="WP_256835525.1">
    <property type="nucleotide sequence ID" value="NZ_CP063416.1"/>
</dbReference>